<evidence type="ECO:0000313" key="1">
    <source>
        <dbReference type="EMBL" id="PJZ31594.1"/>
    </source>
</evidence>
<dbReference type="EMBL" id="NPDP01000002">
    <property type="protein sequence ID" value="PJZ31594.1"/>
    <property type="molecule type" value="Genomic_DNA"/>
</dbReference>
<reference evidence="1 2" key="1">
    <citation type="submission" date="2017-07" db="EMBL/GenBank/DDBJ databases">
        <title>Leptospira spp. isolated from tropical soils.</title>
        <authorList>
            <person name="Thibeaux R."/>
            <person name="Iraola G."/>
            <person name="Ferres I."/>
            <person name="Bierque E."/>
            <person name="Girault D."/>
            <person name="Soupe-Gilbert M.-E."/>
            <person name="Picardeau M."/>
            <person name="Goarant C."/>
        </authorList>
    </citation>
    <scope>NUCLEOTIDE SEQUENCE [LARGE SCALE GENOMIC DNA]</scope>
    <source>
        <strain evidence="1 2">JW2-C-B1</strain>
    </source>
</reference>
<name>A0ABX4NE08_9LEPT</name>
<keyword evidence="2" id="KW-1185">Reference proteome</keyword>
<organism evidence="1 2">
    <name type="scientific">Leptospira kmetyi</name>
    <dbReference type="NCBI Taxonomy" id="408139"/>
    <lineage>
        <taxon>Bacteria</taxon>
        <taxon>Pseudomonadati</taxon>
        <taxon>Spirochaetota</taxon>
        <taxon>Spirochaetia</taxon>
        <taxon>Leptospirales</taxon>
        <taxon>Leptospiraceae</taxon>
        <taxon>Leptospira</taxon>
    </lineage>
</organism>
<evidence type="ECO:0000313" key="2">
    <source>
        <dbReference type="Proteomes" id="UP000231919"/>
    </source>
</evidence>
<dbReference type="Proteomes" id="UP000231919">
    <property type="component" value="Unassembled WGS sequence"/>
</dbReference>
<comment type="caution">
    <text evidence="1">The sequence shown here is derived from an EMBL/GenBank/DDBJ whole genome shotgun (WGS) entry which is preliminary data.</text>
</comment>
<gene>
    <name evidence="1" type="ORF">CH378_02015</name>
</gene>
<proteinExistence type="predicted"/>
<sequence>MTRKSFCRNSRNSGASPRFFWIDIDSSRNPKTNLSNSVSAGYRTSFRFYLLSMSHPGFLRIFFLHLESEV</sequence>
<protein>
    <submittedName>
        <fullName evidence="1">Uncharacterized protein</fullName>
    </submittedName>
</protein>
<accession>A0ABX4NE08</accession>